<proteinExistence type="predicted"/>
<evidence type="ECO:0000313" key="2">
    <source>
        <dbReference type="EMBL" id="CAD9084530.1"/>
    </source>
</evidence>
<keyword evidence="1" id="KW-1133">Transmembrane helix</keyword>
<feature type="transmembrane region" description="Helical" evidence="1">
    <location>
        <begin position="39"/>
        <end position="57"/>
    </location>
</feature>
<name>A0A7S1KTR4_9EUKA</name>
<sequence length="147" mass="17257">MSLFRDFVLARCQPTHSTSKASLNSPPKAITKLPKTKLAYFRILFLIYFILHSLNLISKERMYGHEPGWDFYDNEDNRRRLNERDVKKLRLNLYSCDKHKVNFATLRLPQDLLLKELERAIGHGDRSLAAKIADELARRTAIEKRMI</sequence>
<dbReference type="AlphaFoldDB" id="A0A7S1KTR4"/>
<keyword evidence="1" id="KW-0812">Transmembrane</keyword>
<reference evidence="2" key="1">
    <citation type="submission" date="2021-01" db="EMBL/GenBank/DDBJ databases">
        <authorList>
            <person name="Corre E."/>
            <person name="Pelletier E."/>
            <person name="Niang G."/>
            <person name="Scheremetjew M."/>
            <person name="Finn R."/>
            <person name="Kale V."/>
            <person name="Holt S."/>
            <person name="Cochrane G."/>
            <person name="Meng A."/>
            <person name="Brown T."/>
            <person name="Cohen L."/>
        </authorList>
    </citation>
    <scope>NUCLEOTIDE SEQUENCE</scope>
    <source>
        <strain evidence="2">WS</strain>
    </source>
</reference>
<dbReference type="EMBL" id="HBGD01009459">
    <property type="protein sequence ID" value="CAD9084530.1"/>
    <property type="molecule type" value="Transcribed_RNA"/>
</dbReference>
<evidence type="ECO:0000256" key="1">
    <source>
        <dbReference type="SAM" id="Phobius"/>
    </source>
</evidence>
<gene>
    <name evidence="2" type="ORF">PCOS0759_LOCUS7784</name>
</gene>
<organism evidence="2">
    <name type="scientific">Percolomonas cosmopolitus</name>
    <dbReference type="NCBI Taxonomy" id="63605"/>
    <lineage>
        <taxon>Eukaryota</taxon>
        <taxon>Discoba</taxon>
        <taxon>Heterolobosea</taxon>
        <taxon>Tetramitia</taxon>
        <taxon>Eutetramitia</taxon>
        <taxon>Percolomonadidae</taxon>
        <taxon>Percolomonas</taxon>
    </lineage>
</organism>
<protein>
    <submittedName>
        <fullName evidence="2">Uncharacterized protein</fullName>
    </submittedName>
</protein>
<keyword evidence="1" id="KW-0472">Membrane</keyword>
<accession>A0A7S1KTR4</accession>